<name>A0A7G5IK01_9SPHN</name>
<dbReference type="RefSeq" id="WP_182297516.1">
    <property type="nucleotide sequence ID" value="NZ_CP059851.1"/>
</dbReference>
<evidence type="ECO:0000313" key="2">
    <source>
        <dbReference type="Proteomes" id="UP000515292"/>
    </source>
</evidence>
<dbReference type="AlphaFoldDB" id="A0A7G5IK01"/>
<protein>
    <submittedName>
        <fullName evidence="1">Uncharacterized protein</fullName>
    </submittedName>
</protein>
<sequence length="304" mass="33785">MSDYHAQRPVTVQSDRRREAGERIEALVAIAQANDCRRHGDVSRQQRCLYDNAFVELRSLVAPICRAAIRRARLLDHADDAQQAADLALMAAIERYVPGNSAFTTFLHYQLLDQLKRIVRTYYGTVKEDGVEQRVAPVALPVLNAGETEEQQAESVDDDALLRMEHHVGAMLSRKALSSLLTLFEMRTVDVLSRAAAEPALDPHRVAQAMRRTFELLEVEECDADTAVQVLGINRERAREIATCVRQQLAQIATVRLSEARMAARAGAPVASLTNLPPISRPQQRNLQRLARLLIPSAPLSLAA</sequence>
<keyword evidence="2" id="KW-1185">Reference proteome</keyword>
<dbReference type="Proteomes" id="UP000515292">
    <property type="component" value="Chromosome"/>
</dbReference>
<gene>
    <name evidence="1" type="ORF">H3309_04170</name>
</gene>
<dbReference type="EMBL" id="CP059851">
    <property type="protein sequence ID" value="QMW23693.1"/>
    <property type="molecule type" value="Genomic_DNA"/>
</dbReference>
<accession>A0A7G5IK01</accession>
<reference evidence="1 2" key="1">
    <citation type="submission" date="2020-07" db="EMBL/GenBank/DDBJ databases">
        <title>Complete genome sequence for Sandaracinobacter sp. M6.</title>
        <authorList>
            <person name="Tang Y."/>
            <person name="Liu Q."/>
            <person name="Guo Z."/>
            <person name="Lei P."/>
            <person name="Huang B."/>
        </authorList>
    </citation>
    <scope>NUCLEOTIDE SEQUENCE [LARGE SCALE GENOMIC DNA]</scope>
    <source>
        <strain evidence="1 2">M6</strain>
    </source>
</reference>
<dbReference type="KEGG" id="sand:H3309_04170"/>
<proteinExistence type="predicted"/>
<evidence type="ECO:0000313" key="1">
    <source>
        <dbReference type="EMBL" id="QMW23693.1"/>
    </source>
</evidence>
<organism evidence="1 2">
    <name type="scientific">Sandaracinobacteroides saxicola</name>
    <dbReference type="NCBI Taxonomy" id="2759707"/>
    <lineage>
        <taxon>Bacteria</taxon>
        <taxon>Pseudomonadati</taxon>
        <taxon>Pseudomonadota</taxon>
        <taxon>Alphaproteobacteria</taxon>
        <taxon>Sphingomonadales</taxon>
        <taxon>Sphingosinicellaceae</taxon>
        <taxon>Sandaracinobacteroides</taxon>
    </lineage>
</organism>